<accession>A0A1V1P5H5</accession>
<dbReference type="AlphaFoldDB" id="A0A1V1P5H5"/>
<proteinExistence type="predicted"/>
<dbReference type="PIRSF" id="PIRSF018634">
    <property type="entry name" value="UCP018634"/>
    <property type="match status" value="1"/>
</dbReference>
<name>A0A1V1P5H5_9BACT</name>
<organism evidence="1 2">
    <name type="scientific">Candidatus Magnetoglobus multicellularis str. Araruama</name>
    <dbReference type="NCBI Taxonomy" id="890399"/>
    <lineage>
        <taxon>Bacteria</taxon>
        <taxon>Pseudomonadati</taxon>
        <taxon>Thermodesulfobacteriota</taxon>
        <taxon>Desulfobacteria</taxon>
        <taxon>Desulfobacterales</taxon>
        <taxon>Desulfobacteraceae</taxon>
        <taxon>Candidatus Magnetoglobus</taxon>
    </lineage>
</organism>
<protein>
    <recommendedName>
        <fullName evidence="3">Type II toxin-antitoxin system RelE/ParE family toxin</fullName>
    </recommendedName>
</protein>
<comment type="caution">
    <text evidence="1">The sequence shown here is derived from an EMBL/GenBank/DDBJ whole genome shotgun (WGS) entry which is preliminary data.</text>
</comment>
<gene>
    <name evidence="1" type="ORF">OMM_09137</name>
</gene>
<evidence type="ECO:0000313" key="1">
    <source>
        <dbReference type="EMBL" id="ETR70006.1"/>
    </source>
</evidence>
<evidence type="ECO:0008006" key="3">
    <source>
        <dbReference type="Google" id="ProtNLM"/>
    </source>
</evidence>
<evidence type="ECO:0000313" key="2">
    <source>
        <dbReference type="Proteomes" id="UP000189670"/>
    </source>
</evidence>
<reference evidence="2" key="1">
    <citation type="submission" date="2012-11" db="EMBL/GenBank/DDBJ databases">
        <authorList>
            <person name="Lucero-Rivera Y.E."/>
            <person name="Tovar-Ramirez D."/>
        </authorList>
    </citation>
    <scope>NUCLEOTIDE SEQUENCE [LARGE SCALE GENOMIC DNA]</scope>
    <source>
        <strain evidence="2">Araruama</strain>
    </source>
</reference>
<dbReference type="Proteomes" id="UP000189670">
    <property type="component" value="Unassembled WGS sequence"/>
</dbReference>
<sequence>MKKLSTKWFYKWSKKNKLSNQDMLKAIKDLEANLSTSDLGHHLYKVRIKRTYSGKSKGFRTIIVYKQKDRAVFLYGFGKNEKANITKSELKYFKKLSDDLLALTLNQLKKAIDQKILFDLEEIR</sequence>
<dbReference type="EMBL" id="ATBP01000509">
    <property type="protein sequence ID" value="ETR70006.1"/>
    <property type="molecule type" value="Genomic_DNA"/>
</dbReference>
<dbReference type="Pfam" id="PF06296">
    <property type="entry name" value="RelE"/>
    <property type="match status" value="1"/>
</dbReference>
<dbReference type="InterPro" id="IPR009387">
    <property type="entry name" value="HigB-2"/>
</dbReference>